<evidence type="ECO:0000313" key="10">
    <source>
        <dbReference type="EMBL" id="KAK7102657.1"/>
    </source>
</evidence>
<dbReference type="GO" id="GO:0005507">
    <property type="term" value="F:copper ion binding"/>
    <property type="evidence" value="ECO:0007669"/>
    <property type="project" value="InterPro"/>
</dbReference>
<comment type="similarity">
    <text evidence="1">Belongs to the multicopper oxidase family.</text>
</comment>
<dbReference type="InterPro" id="IPR002355">
    <property type="entry name" value="Cu_oxidase_Cu_BS"/>
</dbReference>
<dbReference type="GO" id="GO:0016491">
    <property type="term" value="F:oxidoreductase activity"/>
    <property type="evidence" value="ECO:0007669"/>
    <property type="project" value="UniProtKB-KW"/>
</dbReference>
<evidence type="ECO:0000256" key="1">
    <source>
        <dbReference type="ARBA" id="ARBA00010609"/>
    </source>
</evidence>
<keyword evidence="11" id="KW-1185">Reference proteome</keyword>
<dbReference type="GO" id="GO:0005886">
    <property type="term" value="C:plasma membrane"/>
    <property type="evidence" value="ECO:0007669"/>
    <property type="project" value="TreeGrafter"/>
</dbReference>
<name>A0AAN9BBZ4_9CAEN</name>
<evidence type="ECO:0000256" key="4">
    <source>
        <dbReference type="ARBA" id="ARBA00023008"/>
    </source>
</evidence>
<organism evidence="10 11">
    <name type="scientific">Littorina saxatilis</name>
    <dbReference type="NCBI Taxonomy" id="31220"/>
    <lineage>
        <taxon>Eukaryota</taxon>
        <taxon>Metazoa</taxon>
        <taxon>Spiralia</taxon>
        <taxon>Lophotrochozoa</taxon>
        <taxon>Mollusca</taxon>
        <taxon>Gastropoda</taxon>
        <taxon>Caenogastropoda</taxon>
        <taxon>Littorinimorpha</taxon>
        <taxon>Littorinoidea</taxon>
        <taxon>Littorinidae</taxon>
        <taxon>Littorina</taxon>
    </lineage>
</organism>
<dbReference type="EMBL" id="JBAMIC010000010">
    <property type="protein sequence ID" value="KAK7102657.1"/>
    <property type="molecule type" value="Genomic_DNA"/>
</dbReference>
<dbReference type="PANTHER" id="PTHR11709:SF394">
    <property type="entry name" value="FI03373P-RELATED"/>
    <property type="match status" value="1"/>
</dbReference>
<dbReference type="Pfam" id="PF07731">
    <property type="entry name" value="Cu-oxidase_2"/>
    <property type="match status" value="1"/>
</dbReference>
<dbReference type="Pfam" id="PF00394">
    <property type="entry name" value="Cu-oxidase"/>
    <property type="match status" value="1"/>
</dbReference>
<keyword evidence="4" id="KW-0186">Copper</keyword>
<dbReference type="SUPFAM" id="SSF49503">
    <property type="entry name" value="Cupredoxins"/>
    <property type="match status" value="3"/>
</dbReference>
<dbReference type="FunFam" id="2.60.40.420:FF:000045">
    <property type="entry name" value="Laccase 2"/>
    <property type="match status" value="1"/>
</dbReference>
<dbReference type="Gene3D" id="2.60.40.420">
    <property type="entry name" value="Cupredoxins - blue copper proteins"/>
    <property type="match status" value="3"/>
</dbReference>
<evidence type="ECO:0000256" key="3">
    <source>
        <dbReference type="ARBA" id="ARBA00023002"/>
    </source>
</evidence>
<protein>
    <submittedName>
        <fullName evidence="10">Uncharacterized protein</fullName>
    </submittedName>
</protein>
<keyword evidence="2" id="KW-0479">Metal-binding</keyword>
<dbReference type="InterPro" id="IPR045087">
    <property type="entry name" value="Cu-oxidase_fam"/>
</dbReference>
<evidence type="ECO:0000256" key="6">
    <source>
        <dbReference type="SAM" id="SignalP"/>
    </source>
</evidence>
<evidence type="ECO:0000259" key="8">
    <source>
        <dbReference type="Pfam" id="PF07731"/>
    </source>
</evidence>
<gene>
    <name evidence="10" type="ORF">V1264_020847</name>
</gene>
<dbReference type="Pfam" id="PF07732">
    <property type="entry name" value="Cu-oxidase_3"/>
    <property type="match status" value="1"/>
</dbReference>
<evidence type="ECO:0000313" key="11">
    <source>
        <dbReference type="Proteomes" id="UP001374579"/>
    </source>
</evidence>
<accession>A0AAN9BBZ4</accession>
<dbReference type="PROSITE" id="PS00080">
    <property type="entry name" value="MULTICOPPER_OXIDASE2"/>
    <property type="match status" value="1"/>
</dbReference>
<feature type="chain" id="PRO_5042822679" evidence="6">
    <location>
        <begin position="26"/>
        <end position="703"/>
    </location>
</feature>
<evidence type="ECO:0000256" key="2">
    <source>
        <dbReference type="ARBA" id="ARBA00022723"/>
    </source>
</evidence>
<reference evidence="10 11" key="1">
    <citation type="submission" date="2024-02" db="EMBL/GenBank/DDBJ databases">
        <title>Chromosome-scale genome assembly of the rough periwinkle Littorina saxatilis.</title>
        <authorList>
            <person name="De Jode A."/>
            <person name="Faria R."/>
            <person name="Formenti G."/>
            <person name="Sims Y."/>
            <person name="Smith T.P."/>
            <person name="Tracey A."/>
            <person name="Wood J.M.D."/>
            <person name="Zagrodzka Z.B."/>
            <person name="Johannesson K."/>
            <person name="Butlin R.K."/>
            <person name="Leder E.H."/>
        </authorList>
    </citation>
    <scope>NUCLEOTIDE SEQUENCE [LARGE SCALE GENOMIC DNA]</scope>
    <source>
        <strain evidence="10">Snail1</strain>
        <tissue evidence="10">Muscle</tissue>
    </source>
</reference>
<dbReference type="CDD" id="cd13858">
    <property type="entry name" value="CuRO_1_tcLCC2_insect_like"/>
    <property type="match status" value="1"/>
</dbReference>
<dbReference type="Proteomes" id="UP001374579">
    <property type="component" value="Unassembled WGS sequence"/>
</dbReference>
<sequence length="703" mass="78593">MRPAYPRCVHLTVLLFSLLTSQALCWKCNVNETVCEIWLELEHHVTMMNGKSLLIIKDGLLFPYDTVNFTKANSIPKEHVITADGWPEPRVVIAVNGTVPGPTLEVHEHQIVRLHLKNKLESEATSLHFHGQFQKGTPWMDGVSFVTQCPLLPGQTFTQQFRAEPAGTFWYHAHTGSQSSMGMQGGFVVHPRTGASDSYHRQFTLLLHDWNHDWDSTMGFMKMQYGMYVHGKKEAAQSNLSGAKYSMHRCQSGLINGRGRYHDPVTGKHNHAPLETFTVRQGNVYRFRIIHSGAVYPFQVWVHGHRLKVVATDGNELREPLLADSVIVVPGERYDFEINATNSVNNYWIKTRTLELGKFHIGEAILHYEGASEDTDPTTKEGECTSSFPCVAVNCPFLYFPAENHTICVNTERLHSAEKISHNVGLGAEKIKEYFVNFAFPGTSWTPASVNGVQFEMPHVSALTQPQEFHTRCPGEGYRCTEDNLCRCTNVVDVAEGEVVQFVVTNLGLGKGWDHPLHMHGHSFWVLKIGYPEYDKTTGRFLRDNTDIDCRGHPDRDRSYCNNATWAEPSWSGNAAVPGLDLYHPVLKDTVNVPTGGYVVVRIRADNPGLWMMHCHVSLHQSDGMVLLLNESYPNHPPPPPGFQKCGDFNLPAPSARRGGNGADYPRDDRQAGEKDSSAGSKVAVSRDLVVSLVVVVACLFGR</sequence>
<dbReference type="CDD" id="cd13905">
    <property type="entry name" value="CuRO_3_tcLLC2_insect_like"/>
    <property type="match status" value="1"/>
</dbReference>
<dbReference type="InterPro" id="IPR011707">
    <property type="entry name" value="Cu-oxidase-like_N"/>
</dbReference>
<dbReference type="GO" id="GO:0006826">
    <property type="term" value="P:iron ion transport"/>
    <property type="evidence" value="ECO:0007669"/>
    <property type="project" value="TreeGrafter"/>
</dbReference>
<feature type="signal peptide" evidence="6">
    <location>
        <begin position="1"/>
        <end position="25"/>
    </location>
</feature>
<keyword evidence="6" id="KW-0732">Signal</keyword>
<dbReference type="CDD" id="cd13884">
    <property type="entry name" value="CuRO_2_tcLCC_insect_like"/>
    <property type="match status" value="1"/>
</dbReference>
<keyword evidence="3" id="KW-0560">Oxidoreductase</keyword>
<dbReference type="InterPro" id="IPR008972">
    <property type="entry name" value="Cupredoxin"/>
</dbReference>
<proteinExistence type="inferred from homology"/>
<feature type="region of interest" description="Disordered" evidence="5">
    <location>
        <begin position="657"/>
        <end position="679"/>
    </location>
</feature>
<feature type="domain" description="Plastocyanin-like" evidence="9">
    <location>
        <begin position="89"/>
        <end position="192"/>
    </location>
</feature>
<feature type="domain" description="Plastocyanin-like" evidence="7">
    <location>
        <begin position="235"/>
        <end position="371"/>
    </location>
</feature>
<evidence type="ECO:0000259" key="9">
    <source>
        <dbReference type="Pfam" id="PF07732"/>
    </source>
</evidence>
<dbReference type="AlphaFoldDB" id="A0AAN9BBZ4"/>
<dbReference type="InterPro" id="IPR011706">
    <property type="entry name" value="Cu-oxidase_C"/>
</dbReference>
<comment type="caution">
    <text evidence="10">The sequence shown here is derived from an EMBL/GenBank/DDBJ whole genome shotgun (WGS) entry which is preliminary data.</text>
</comment>
<dbReference type="PANTHER" id="PTHR11709">
    <property type="entry name" value="MULTI-COPPER OXIDASE"/>
    <property type="match status" value="1"/>
</dbReference>
<dbReference type="InterPro" id="IPR001117">
    <property type="entry name" value="Cu-oxidase_2nd"/>
</dbReference>
<feature type="compositionally biased region" description="Basic and acidic residues" evidence="5">
    <location>
        <begin position="665"/>
        <end position="677"/>
    </location>
</feature>
<feature type="domain" description="Plastocyanin-like" evidence="8">
    <location>
        <begin position="474"/>
        <end position="631"/>
    </location>
</feature>
<evidence type="ECO:0000256" key="5">
    <source>
        <dbReference type="SAM" id="MobiDB-lite"/>
    </source>
</evidence>
<evidence type="ECO:0000259" key="7">
    <source>
        <dbReference type="Pfam" id="PF00394"/>
    </source>
</evidence>